<evidence type="ECO:0000259" key="12">
    <source>
        <dbReference type="PROSITE" id="PS51462"/>
    </source>
</evidence>
<dbReference type="Gene3D" id="3.90.79.10">
    <property type="entry name" value="Nucleoside Triphosphate Pyrophosphohydrolase"/>
    <property type="match status" value="1"/>
</dbReference>
<evidence type="ECO:0000256" key="4">
    <source>
        <dbReference type="ARBA" id="ARBA00012381"/>
    </source>
</evidence>
<evidence type="ECO:0000313" key="14">
    <source>
        <dbReference type="Proteomes" id="UP000632849"/>
    </source>
</evidence>
<dbReference type="InterPro" id="IPR015376">
    <property type="entry name" value="Znr_NADH_PPase"/>
</dbReference>
<evidence type="ECO:0000313" key="13">
    <source>
        <dbReference type="EMBL" id="GHG02060.1"/>
    </source>
</evidence>
<proteinExistence type="inferred from homology"/>
<keyword evidence="7" id="KW-0460">Magnesium</keyword>
<evidence type="ECO:0000256" key="9">
    <source>
        <dbReference type="ARBA" id="ARBA00023679"/>
    </source>
</evidence>
<evidence type="ECO:0000256" key="8">
    <source>
        <dbReference type="ARBA" id="ARBA00023027"/>
    </source>
</evidence>
<sequence>MTGRDDAPRVVAVDGDTVLLRDGAGGPELAELTPPPPAEGQVAGTDPGGRPYLAVPRADVPPGTRRARLMDVLDELPPVQAAAALRAVGFHQWVRASPHCPRCGAPAALRADGRSRRCASCAAEHHPRTDPAVMMSVTDDRGRLLLARRTVAPPGRMSPPAGFVEPGETAEEAAVRELLEEVGVRAAVAGYVTSQAWPFPGSLMLAFDLRAASPRITVDGEEITAARWFTREELAAAVGDGTLVPPPRGSLADRLVGRWYGPGYAGLTGRPAQGF</sequence>
<gene>
    <name evidence="13" type="ORF">GCM10017667_37140</name>
</gene>
<reference evidence="13" key="2">
    <citation type="submission" date="2020-09" db="EMBL/GenBank/DDBJ databases">
        <authorList>
            <person name="Sun Q."/>
            <person name="Ohkuma M."/>
        </authorList>
    </citation>
    <scope>NUCLEOTIDE SEQUENCE</scope>
    <source>
        <strain evidence="13">JCM 4122</strain>
    </source>
</reference>
<comment type="caution">
    <text evidence="13">The sequence shown here is derived from an EMBL/GenBank/DDBJ whole genome shotgun (WGS) entry which is preliminary data.</text>
</comment>
<comment type="catalytic activity">
    <reaction evidence="9">
        <text>a 5'-end NAD(+)-phospho-ribonucleoside in mRNA + H2O = a 5'-end phospho-adenosine-phospho-ribonucleoside in mRNA + beta-nicotinamide D-ribonucleotide + 2 H(+)</text>
        <dbReference type="Rhea" id="RHEA:60876"/>
        <dbReference type="Rhea" id="RHEA-COMP:15698"/>
        <dbReference type="Rhea" id="RHEA-COMP:15719"/>
        <dbReference type="ChEBI" id="CHEBI:14649"/>
        <dbReference type="ChEBI" id="CHEBI:15377"/>
        <dbReference type="ChEBI" id="CHEBI:15378"/>
        <dbReference type="ChEBI" id="CHEBI:144029"/>
        <dbReference type="ChEBI" id="CHEBI:144051"/>
    </reaction>
    <physiologicalReaction direction="left-to-right" evidence="9">
        <dbReference type="Rhea" id="RHEA:60877"/>
    </physiologicalReaction>
</comment>
<evidence type="ECO:0000256" key="7">
    <source>
        <dbReference type="ARBA" id="ARBA00022842"/>
    </source>
</evidence>
<keyword evidence="8" id="KW-0520">NAD</keyword>
<comment type="cofactor">
    <cofactor evidence="1">
        <name>Mg(2+)</name>
        <dbReference type="ChEBI" id="CHEBI:18420"/>
    </cofactor>
</comment>
<dbReference type="GO" id="GO:0019677">
    <property type="term" value="P:NAD+ catabolic process"/>
    <property type="evidence" value="ECO:0007669"/>
    <property type="project" value="TreeGrafter"/>
</dbReference>
<dbReference type="NCBIfam" id="NF001299">
    <property type="entry name" value="PRK00241.1"/>
    <property type="match status" value="1"/>
</dbReference>
<name>A0A919EN02_STRFL</name>
<dbReference type="Pfam" id="PF09297">
    <property type="entry name" value="Zn_ribbon_NUD"/>
    <property type="match status" value="1"/>
</dbReference>
<dbReference type="EC" id="3.6.1.22" evidence="4"/>
<protein>
    <recommendedName>
        <fullName evidence="4">NAD(+) diphosphatase</fullName>
        <ecNumber evidence="4">3.6.1.22</ecNumber>
    </recommendedName>
</protein>
<feature type="region of interest" description="Disordered" evidence="11">
    <location>
        <begin position="20"/>
        <end position="50"/>
    </location>
</feature>
<dbReference type="Pfam" id="PF00293">
    <property type="entry name" value="NUDIX"/>
    <property type="match status" value="1"/>
</dbReference>
<dbReference type="PANTHER" id="PTHR42904">
    <property type="entry name" value="NUDIX HYDROLASE, NUDC SUBFAMILY"/>
    <property type="match status" value="1"/>
</dbReference>
<evidence type="ECO:0000256" key="6">
    <source>
        <dbReference type="ARBA" id="ARBA00022801"/>
    </source>
</evidence>
<dbReference type="PRINTS" id="PR00502">
    <property type="entry name" value="NUDIXFAMILY"/>
</dbReference>
<dbReference type="GO" id="GO:0046872">
    <property type="term" value="F:metal ion binding"/>
    <property type="evidence" value="ECO:0007669"/>
    <property type="project" value="UniProtKB-KW"/>
</dbReference>
<dbReference type="InterPro" id="IPR020084">
    <property type="entry name" value="NUDIX_hydrolase_CS"/>
</dbReference>
<dbReference type="InterPro" id="IPR049734">
    <property type="entry name" value="NudC-like_C"/>
</dbReference>
<dbReference type="GO" id="GO:0035529">
    <property type="term" value="F:NADH pyrophosphatase activity"/>
    <property type="evidence" value="ECO:0007669"/>
    <property type="project" value="TreeGrafter"/>
</dbReference>
<dbReference type="InterPro" id="IPR050241">
    <property type="entry name" value="NAD-cap_RNA_hydrolase_NudC"/>
</dbReference>
<dbReference type="SUPFAM" id="SSF55811">
    <property type="entry name" value="Nudix"/>
    <property type="match status" value="1"/>
</dbReference>
<organism evidence="13 14">
    <name type="scientific">Streptomyces filamentosus</name>
    <name type="common">Streptomyces roseosporus</name>
    <dbReference type="NCBI Taxonomy" id="67294"/>
    <lineage>
        <taxon>Bacteria</taxon>
        <taxon>Bacillati</taxon>
        <taxon>Actinomycetota</taxon>
        <taxon>Actinomycetes</taxon>
        <taxon>Kitasatosporales</taxon>
        <taxon>Streptomycetaceae</taxon>
        <taxon>Streptomyces</taxon>
    </lineage>
</organism>
<dbReference type="InterPro" id="IPR015797">
    <property type="entry name" value="NUDIX_hydrolase-like_dom_sf"/>
</dbReference>
<comment type="cofactor">
    <cofactor evidence="2">
        <name>Zn(2+)</name>
        <dbReference type="ChEBI" id="CHEBI:29105"/>
    </cofactor>
</comment>
<dbReference type="EMBL" id="BNBE01000001">
    <property type="protein sequence ID" value="GHG02060.1"/>
    <property type="molecule type" value="Genomic_DNA"/>
</dbReference>
<evidence type="ECO:0000256" key="10">
    <source>
        <dbReference type="RuleBase" id="RU003476"/>
    </source>
</evidence>
<accession>A0A919EN02</accession>
<feature type="domain" description="Nudix hydrolase" evidence="12">
    <location>
        <begin position="127"/>
        <end position="251"/>
    </location>
</feature>
<evidence type="ECO:0000256" key="5">
    <source>
        <dbReference type="ARBA" id="ARBA00022723"/>
    </source>
</evidence>
<evidence type="ECO:0000256" key="1">
    <source>
        <dbReference type="ARBA" id="ARBA00001946"/>
    </source>
</evidence>
<keyword evidence="6 10" id="KW-0378">Hydrolase</keyword>
<dbReference type="GO" id="GO:0005829">
    <property type="term" value="C:cytosol"/>
    <property type="evidence" value="ECO:0007669"/>
    <property type="project" value="TreeGrafter"/>
</dbReference>
<evidence type="ECO:0000256" key="3">
    <source>
        <dbReference type="ARBA" id="ARBA00009595"/>
    </source>
</evidence>
<dbReference type="PROSITE" id="PS51462">
    <property type="entry name" value="NUDIX"/>
    <property type="match status" value="1"/>
</dbReference>
<comment type="similarity">
    <text evidence="3">Belongs to the Nudix hydrolase family. NudC subfamily.</text>
</comment>
<dbReference type="InterPro" id="IPR020476">
    <property type="entry name" value="Nudix_hydrolase"/>
</dbReference>
<dbReference type="Gene3D" id="3.90.79.20">
    <property type="match status" value="1"/>
</dbReference>
<dbReference type="GO" id="GO:0006742">
    <property type="term" value="P:NADP+ catabolic process"/>
    <property type="evidence" value="ECO:0007669"/>
    <property type="project" value="TreeGrafter"/>
</dbReference>
<dbReference type="Proteomes" id="UP000632849">
    <property type="component" value="Unassembled WGS sequence"/>
</dbReference>
<evidence type="ECO:0000256" key="11">
    <source>
        <dbReference type="SAM" id="MobiDB-lite"/>
    </source>
</evidence>
<evidence type="ECO:0000256" key="2">
    <source>
        <dbReference type="ARBA" id="ARBA00001947"/>
    </source>
</evidence>
<dbReference type="AlphaFoldDB" id="A0A919EN02"/>
<dbReference type="InterPro" id="IPR000086">
    <property type="entry name" value="NUDIX_hydrolase_dom"/>
</dbReference>
<reference evidence="13" key="1">
    <citation type="journal article" date="2014" name="Int. J. Syst. Evol. Microbiol.">
        <title>Complete genome sequence of Corynebacterium casei LMG S-19264T (=DSM 44701T), isolated from a smear-ripened cheese.</title>
        <authorList>
            <consortium name="US DOE Joint Genome Institute (JGI-PGF)"/>
            <person name="Walter F."/>
            <person name="Albersmeier A."/>
            <person name="Kalinowski J."/>
            <person name="Ruckert C."/>
        </authorList>
    </citation>
    <scope>NUCLEOTIDE SEQUENCE</scope>
    <source>
        <strain evidence="13">JCM 4122</strain>
    </source>
</reference>
<keyword evidence="14" id="KW-1185">Reference proteome</keyword>
<dbReference type="PANTHER" id="PTHR42904:SF6">
    <property type="entry name" value="NAD-CAPPED RNA HYDROLASE NUDT12"/>
    <property type="match status" value="1"/>
</dbReference>
<dbReference type="CDD" id="cd03429">
    <property type="entry name" value="NUDIX_NADH_pyrophosphatase_Nudt13"/>
    <property type="match status" value="1"/>
</dbReference>
<keyword evidence="5" id="KW-0479">Metal-binding</keyword>
<dbReference type="PROSITE" id="PS00893">
    <property type="entry name" value="NUDIX_BOX"/>
    <property type="match status" value="1"/>
</dbReference>
<dbReference type="RefSeq" id="WP_190042061.1">
    <property type="nucleotide sequence ID" value="NZ_BNBE01000001.1"/>
</dbReference>